<keyword evidence="3" id="KW-1185">Reference proteome</keyword>
<feature type="compositionally biased region" description="Basic residues" evidence="1">
    <location>
        <begin position="59"/>
        <end position="77"/>
    </location>
</feature>
<dbReference type="EMBL" id="FNFV01000002">
    <property type="protein sequence ID" value="SDK39430.1"/>
    <property type="molecule type" value="Genomic_DNA"/>
</dbReference>
<feature type="compositionally biased region" description="Pro residues" evidence="1">
    <location>
        <begin position="221"/>
        <end position="230"/>
    </location>
</feature>
<feature type="region of interest" description="Disordered" evidence="1">
    <location>
        <begin position="127"/>
        <end position="230"/>
    </location>
</feature>
<evidence type="ECO:0000313" key="2">
    <source>
        <dbReference type="EMBL" id="SDK39430.1"/>
    </source>
</evidence>
<feature type="compositionally biased region" description="Low complexity" evidence="1">
    <location>
        <begin position="83"/>
        <end position="93"/>
    </location>
</feature>
<gene>
    <name evidence="2" type="ORF">SAMN05216257_102563</name>
</gene>
<organism evidence="2 3">
    <name type="scientific">Meinhardsimonia xiamenensis</name>
    <dbReference type="NCBI Taxonomy" id="990712"/>
    <lineage>
        <taxon>Bacteria</taxon>
        <taxon>Pseudomonadati</taxon>
        <taxon>Pseudomonadota</taxon>
        <taxon>Alphaproteobacteria</taxon>
        <taxon>Rhodobacterales</taxon>
        <taxon>Paracoccaceae</taxon>
        <taxon>Meinhardsimonia</taxon>
    </lineage>
</organism>
<name>A0A1G9BJK7_9RHOB</name>
<feature type="compositionally biased region" description="Basic and acidic residues" evidence="1">
    <location>
        <begin position="1"/>
        <end position="11"/>
    </location>
</feature>
<accession>A0A1G9BJK7</accession>
<reference evidence="3" key="1">
    <citation type="submission" date="2016-10" db="EMBL/GenBank/DDBJ databases">
        <authorList>
            <person name="Varghese N."/>
            <person name="Submissions S."/>
        </authorList>
    </citation>
    <scope>NUCLEOTIDE SEQUENCE [LARGE SCALE GENOMIC DNA]</scope>
    <source>
        <strain evidence="3">CGMCC 1.10789</strain>
    </source>
</reference>
<evidence type="ECO:0000313" key="3">
    <source>
        <dbReference type="Proteomes" id="UP000199328"/>
    </source>
</evidence>
<evidence type="ECO:0000256" key="1">
    <source>
        <dbReference type="SAM" id="MobiDB-lite"/>
    </source>
</evidence>
<sequence length="230" mass="25283">MPLRSRPHEGWRCGPPPPGRTQVGPSMIRRGFFARLNDRRNVPKGHPRKPLNGDGAHAAGRRTRGHGGRQKPGRRQSRPPPRGVSGSGPRRAPLSCGRQAEKRAAWLPGGAGMRHIANWRAGASGRLAAPGAEPRIATGPRRRNSSRSDRRNARAGLGDERPAPRFPMTRTARSASRHPRHSGWACARQRLSERRMPRWCPAETAAAPAQPPHRSRAHSRPPLPPRCVAR</sequence>
<feature type="compositionally biased region" description="Basic and acidic residues" evidence="1">
    <location>
        <begin position="146"/>
        <end position="163"/>
    </location>
</feature>
<protein>
    <submittedName>
        <fullName evidence="2">Uncharacterized protein</fullName>
    </submittedName>
</protein>
<feature type="region of interest" description="Disordered" evidence="1">
    <location>
        <begin position="1"/>
        <end position="100"/>
    </location>
</feature>
<dbReference type="Proteomes" id="UP000199328">
    <property type="component" value="Unassembled WGS sequence"/>
</dbReference>
<dbReference type="AlphaFoldDB" id="A0A1G9BJK7"/>
<proteinExistence type="predicted"/>